<reference evidence="6 7" key="1">
    <citation type="submission" date="2016-10" db="EMBL/GenBank/DDBJ databases">
        <authorList>
            <person name="de Groot N.N."/>
        </authorList>
    </citation>
    <scope>NUCLEOTIDE SEQUENCE [LARGE SCALE GENOMIC DNA]</scope>
    <source>
        <strain evidence="6 7">DSM 20475</strain>
    </source>
</reference>
<dbReference type="PROSITE" id="PS51192">
    <property type="entry name" value="HELICASE_ATP_BIND_1"/>
    <property type="match status" value="1"/>
</dbReference>
<keyword evidence="2" id="KW-0479">Metal-binding</keyword>
<evidence type="ECO:0000256" key="1">
    <source>
        <dbReference type="ARBA" id="ARBA00022801"/>
    </source>
</evidence>
<evidence type="ECO:0000259" key="4">
    <source>
        <dbReference type="PROSITE" id="PS51192"/>
    </source>
</evidence>
<evidence type="ECO:0000313" key="6">
    <source>
        <dbReference type="EMBL" id="SDD23614.1"/>
    </source>
</evidence>
<keyword evidence="6" id="KW-0067">ATP-binding</keyword>
<feature type="domain" description="Helicase ATP-binding" evidence="4">
    <location>
        <begin position="620"/>
        <end position="781"/>
    </location>
</feature>
<dbReference type="InterPro" id="IPR001650">
    <property type="entry name" value="Helicase_C-like"/>
</dbReference>
<dbReference type="GO" id="GO:0004386">
    <property type="term" value="F:helicase activity"/>
    <property type="evidence" value="ECO:0007669"/>
    <property type="project" value="UniProtKB-KW"/>
</dbReference>
<keyword evidence="1" id="KW-0378">Hydrolase</keyword>
<evidence type="ECO:0000313" key="7">
    <source>
        <dbReference type="Proteomes" id="UP000198995"/>
    </source>
</evidence>
<dbReference type="SMART" id="SM00490">
    <property type="entry name" value="HELICc"/>
    <property type="match status" value="1"/>
</dbReference>
<feature type="domain" description="Helicase C-terminal" evidence="5">
    <location>
        <begin position="903"/>
        <end position="1056"/>
    </location>
</feature>
<dbReference type="EMBL" id="FNAF01000002">
    <property type="protein sequence ID" value="SDD23614.1"/>
    <property type="molecule type" value="Genomic_DNA"/>
</dbReference>
<dbReference type="RefSeq" id="WP_159427944.1">
    <property type="nucleotide sequence ID" value="NZ_FNAF01000002.1"/>
</dbReference>
<evidence type="ECO:0000256" key="2">
    <source>
        <dbReference type="PROSITE-ProRule" id="PRU00325"/>
    </source>
</evidence>
<dbReference type="Gene3D" id="3.40.50.300">
    <property type="entry name" value="P-loop containing nucleotide triphosphate hydrolases"/>
    <property type="match status" value="1"/>
</dbReference>
<accession>A0A1G6T3Y9</accession>
<protein>
    <submittedName>
        <fullName evidence="6">Superfamily II DNA or RNA helicase, SNF2 family</fullName>
    </submittedName>
</protein>
<dbReference type="GO" id="GO:0005524">
    <property type="term" value="F:ATP binding"/>
    <property type="evidence" value="ECO:0007669"/>
    <property type="project" value="InterPro"/>
</dbReference>
<dbReference type="PROSITE" id="PS50966">
    <property type="entry name" value="ZF_SWIM"/>
    <property type="match status" value="1"/>
</dbReference>
<dbReference type="AlphaFoldDB" id="A0A1G6T3Y9"/>
<evidence type="ECO:0000259" key="3">
    <source>
        <dbReference type="PROSITE" id="PS50966"/>
    </source>
</evidence>
<dbReference type="OrthoDB" id="9814088at2"/>
<gene>
    <name evidence="6" type="ORF">SAMN04489866_10244</name>
</gene>
<feature type="domain" description="SWIM-type" evidence="3">
    <location>
        <begin position="60"/>
        <end position="97"/>
    </location>
</feature>
<dbReference type="Gene3D" id="3.40.50.10810">
    <property type="entry name" value="Tandem AAA-ATPase domain"/>
    <property type="match status" value="1"/>
</dbReference>
<dbReference type="InterPro" id="IPR007527">
    <property type="entry name" value="Znf_SWIM"/>
</dbReference>
<dbReference type="Proteomes" id="UP000198995">
    <property type="component" value="Unassembled WGS sequence"/>
</dbReference>
<organism evidence="6 7">
    <name type="scientific">Peptococcus niger</name>
    <dbReference type="NCBI Taxonomy" id="2741"/>
    <lineage>
        <taxon>Bacteria</taxon>
        <taxon>Bacillati</taxon>
        <taxon>Bacillota</taxon>
        <taxon>Clostridia</taxon>
        <taxon>Eubacteriales</taxon>
        <taxon>Peptococcaceae</taxon>
        <taxon>Peptococcus</taxon>
    </lineage>
</organism>
<dbReference type="STRING" id="2741.SAMN04489866_10244"/>
<name>A0A1G6T3Y9_PEPNI</name>
<dbReference type="InterPro" id="IPR000330">
    <property type="entry name" value="SNF2_N"/>
</dbReference>
<dbReference type="Pfam" id="PF00271">
    <property type="entry name" value="Helicase_C"/>
    <property type="match status" value="1"/>
</dbReference>
<proteinExistence type="predicted"/>
<dbReference type="InterPro" id="IPR014001">
    <property type="entry name" value="Helicase_ATP-bd"/>
</dbReference>
<dbReference type="InterPro" id="IPR013663">
    <property type="entry name" value="Helicase_SWF/SNF/SWI_bac"/>
</dbReference>
<keyword evidence="7" id="KW-1185">Reference proteome</keyword>
<dbReference type="GO" id="GO:0016787">
    <property type="term" value="F:hydrolase activity"/>
    <property type="evidence" value="ECO:0007669"/>
    <property type="project" value="UniProtKB-KW"/>
</dbReference>
<evidence type="ECO:0000259" key="5">
    <source>
        <dbReference type="PROSITE" id="PS51194"/>
    </source>
</evidence>
<dbReference type="Pfam" id="PF08455">
    <property type="entry name" value="SNF2_assoc"/>
    <property type="match status" value="1"/>
</dbReference>
<dbReference type="CDD" id="cd18793">
    <property type="entry name" value="SF2_C_SNF"/>
    <property type="match status" value="1"/>
</dbReference>
<dbReference type="PANTHER" id="PTHR10799">
    <property type="entry name" value="SNF2/RAD54 HELICASE FAMILY"/>
    <property type="match status" value="1"/>
</dbReference>
<dbReference type="InterPro" id="IPR049730">
    <property type="entry name" value="SNF2/RAD54-like_C"/>
</dbReference>
<keyword evidence="2" id="KW-0863">Zinc-finger</keyword>
<sequence>MSLRDFIDEHAINADEISAGIAAHLTGAVQNLHWEDRFDADTGERAIIAHAEVNGESPRLAVIEGAAPETYCSCHVYHNAAKPGFCRHQVALIRATFDALTARQKAPDESARKADAQGLLKAYEETTLAHREAPLDLLPTLDFDPYSARFALTFRIAQGDCHYIIKNLSDFVHRLDQQDFYRYGKYLQIRHDRRLFSEPAQFYIDLLMTNVSLYQEAGGTPPVRRYLYLTPAQFDDFFAFIANQEIPVVAVQTNGKAEGRRTLAFADPKETLSLRQLLDGRYQLTLASDYTPLSPGGRYRYLMTDEAIVRPSDLYSRYVLPLFDYLDGRALKRLILTENEAAAICAKSLTPLSGLLNIEMSQALRRHFSQKPLQVHALLSYPSPDCLSGVLTFRYGNVAFNPLAASEDEEVLRDKAAEEALFALLKRYRFSTNEDELLLVGEDALYDFLLNGLPELMQLATVDIEEKLRRIRPKNAVIPRMSSGINHGTIELSFDDSAVNIANLADLLVAYRHGRRYIRLKNGQFINLINPALAELNQLLDDLAVRPEQVAEPDPIELPAYRAVRLKALLDDSPLDMHLSDDLRQLADRLAHLTEENIPLPATLKANLRPYQVQGYRWLVGLSRLGMGGILADDMGLGKTVQAIAYLLHRKSSDPEATALIVVPTSLIYNWEEELARFAPSLPYRIITGSADDRRAAIAEAPIGAVLVTSYATLRRDHPLYAHFTFDTIFADEAQFIKNSYTQNAKSLKSLKARHRFALTGTPMENSLADLWSIMDFCMPGYLLSWRQFRHVFDIPISRYEDDSRLYRLRVMMAPFLLRRVKNDVLTELPDKIETTLYTELTHEERRIYDSQLALSKKTVIEALANEGLPQNRIKILALLMRLRQVCCSPRLFLPGFTQASSKLKLAVETISERAENGHRMILFSQFTSMIDLISEALDARGIDHLILTGQTKAEDRMTLIRRFQQGDIPVFLISLKAGGTGLNLTAADTVIHYDPWWNQSVEDQATDRTHRIGQHRTVHVIRLICKHTIEEKIMALKAKKAGLSEQVVGGNKSLLSALTPEDLRDLFDLTTHTDN</sequence>
<keyword evidence="6" id="KW-0547">Nucleotide-binding</keyword>
<keyword evidence="6" id="KW-0347">Helicase</keyword>
<dbReference type="CDD" id="cd18012">
    <property type="entry name" value="DEXQc_arch_SWI2_SNF2"/>
    <property type="match status" value="1"/>
</dbReference>
<dbReference type="InterPro" id="IPR027417">
    <property type="entry name" value="P-loop_NTPase"/>
</dbReference>
<dbReference type="GO" id="GO:0008270">
    <property type="term" value="F:zinc ion binding"/>
    <property type="evidence" value="ECO:0007669"/>
    <property type="project" value="UniProtKB-KW"/>
</dbReference>
<dbReference type="Pfam" id="PF00176">
    <property type="entry name" value="SNF2-rel_dom"/>
    <property type="match status" value="1"/>
</dbReference>
<dbReference type="SMART" id="SM00487">
    <property type="entry name" value="DEXDc"/>
    <property type="match status" value="1"/>
</dbReference>
<dbReference type="InterPro" id="IPR038718">
    <property type="entry name" value="SNF2-like_sf"/>
</dbReference>
<dbReference type="PROSITE" id="PS51194">
    <property type="entry name" value="HELICASE_CTER"/>
    <property type="match status" value="1"/>
</dbReference>
<dbReference type="SUPFAM" id="SSF52540">
    <property type="entry name" value="P-loop containing nucleoside triphosphate hydrolases"/>
    <property type="match status" value="2"/>
</dbReference>
<keyword evidence="2" id="KW-0862">Zinc</keyword>